<protein>
    <submittedName>
        <fullName evidence="1">Uncharacterized protein</fullName>
    </submittedName>
</protein>
<organism evidence="1">
    <name type="scientific">Siphoviridae sp. ctrpg19</name>
    <dbReference type="NCBI Taxonomy" id="2826481"/>
    <lineage>
        <taxon>Viruses</taxon>
        <taxon>Duplodnaviria</taxon>
        <taxon>Heunggongvirae</taxon>
        <taxon>Uroviricota</taxon>
        <taxon>Caudoviricetes</taxon>
    </lineage>
</organism>
<proteinExistence type="predicted"/>
<reference evidence="1" key="1">
    <citation type="journal article" date="2021" name="Proc. Natl. Acad. Sci. U.S.A.">
        <title>A Catalog of Tens of Thousands of Viruses from Human Metagenomes Reveals Hidden Associations with Chronic Diseases.</title>
        <authorList>
            <person name="Tisza M.J."/>
            <person name="Buck C.B."/>
        </authorList>
    </citation>
    <scope>NUCLEOTIDE SEQUENCE</scope>
    <source>
        <strain evidence="1">Ctrpg19</strain>
    </source>
</reference>
<sequence>MDLYGKTMGRSLKLAMAEESARVNSMGGFGKALGESLA</sequence>
<dbReference type="EMBL" id="BK014923">
    <property type="protein sequence ID" value="DAD82760.1"/>
    <property type="molecule type" value="Genomic_DNA"/>
</dbReference>
<name>A0A8S5MKL3_9CAUD</name>
<accession>A0A8S5MKL3</accession>
<evidence type="ECO:0000313" key="1">
    <source>
        <dbReference type="EMBL" id="DAD82760.1"/>
    </source>
</evidence>